<keyword evidence="2" id="KW-1185">Reference proteome</keyword>
<gene>
    <name evidence="1" type="ORF">QFZ36_002613</name>
</gene>
<name>A0ABU0PMV6_9MICC</name>
<sequence>MGTPHCLAIVATTRSEADEKLNSSIQRLLALAQENPVRGILVTKHGPGRFTVELNDQVPYGETWESLRFTALDGESHVSSSVR</sequence>
<comment type="caution">
    <text evidence="1">The sequence shown here is derived from an EMBL/GenBank/DDBJ whole genome shotgun (WGS) entry which is preliminary data.</text>
</comment>
<protein>
    <submittedName>
        <fullName evidence="1">Uncharacterized protein</fullName>
    </submittedName>
</protein>
<evidence type="ECO:0000313" key="1">
    <source>
        <dbReference type="EMBL" id="MDQ0675052.1"/>
    </source>
</evidence>
<dbReference type="RefSeq" id="WP_306637029.1">
    <property type="nucleotide sequence ID" value="NZ_JAUSXB010000001.1"/>
</dbReference>
<dbReference type="EMBL" id="JAUSXB010000001">
    <property type="protein sequence ID" value="MDQ0675052.1"/>
    <property type="molecule type" value="Genomic_DNA"/>
</dbReference>
<accession>A0ABU0PMV6</accession>
<dbReference type="Proteomes" id="UP001236806">
    <property type="component" value="Unassembled WGS sequence"/>
</dbReference>
<organism evidence="1 2">
    <name type="scientific">Pseudarthrobacter siccitolerans</name>
    <dbReference type="NCBI Taxonomy" id="861266"/>
    <lineage>
        <taxon>Bacteria</taxon>
        <taxon>Bacillati</taxon>
        <taxon>Actinomycetota</taxon>
        <taxon>Actinomycetes</taxon>
        <taxon>Micrococcales</taxon>
        <taxon>Micrococcaceae</taxon>
        <taxon>Pseudarthrobacter</taxon>
    </lineage>
</organism>
<proteinExistence type="predicted"/>
<evidence type="ECO:0000313" key="2">
    <source>
        <dbReference type="Proteomes" id="UP001236806"/>
    </source>
</evidence>
<reference evidence="1 2" key="1">
    <citation type="submission" date="2023-07" db="EMBL/GenBank/DDBJ databases">
        <title>Comparative genomics of wheat-associated soil bacteria to identify genetic determinants of phenazine resistance.</title>
        <authorList>
            <person name="Mouncey N."/>
        </authorList>
    </citation>
    <scope>NUCLEOTIDE SEQUENCE [LARGE SCALE GENOMIC DNA]</scope>
    <source>
        <strain evidence="1 2">W1I3</strain>
    </source>
</reference>